<dbReference type="AlphaFoldDB" id="A0A6B9F741"/>
<dbReference type="Proteomes" id="UP000428325">
    <property type="component" value="Chromosome"/>
</dbReference>
<dbReference type="PROSITE" id="PS51202">
    <property type="entry name" value="RCK_C"/>
    <property type="match status" value="2"/>
</dbReference>
<feature type="transmembrane region" description="Helical" evidence="1">
    <location>
        <begin position="69"/>
        <end position="94"/>
    </location>
</feature>
<dbReference type="Pfam" id="PF02254">
    <property type="entry name" value="TrkA_N"/>
    <property type="match status" value="2"/>
</dbReference>
<evidence type="ECO:0000313" key="5">
    <source>
        <dbReference type="Proteomes" id="UP000428325"/>
    </source>
</evidence>
<accession>A0A6B9F741</accession>
<keyword evidence="5" id="KW-1185">Reference proteome</keyword>
<dbReference type="PANTHER" id="PTHR43833">
    <property type="entry name" value="POTASSIUM CHANNEL PROTEIN 2-RELATED-RELATED"/>
    <property type="match status" value="1"/>
</dbReference>
<evidence type="ECO:0000313" key="4">
    <source>
        <dbReference type="EMBL" id="QGX94174.1"/>
    </source>
</evidence>
<dbReference type="PANTHER" id="PTHR43833:SF9">
    <property type="entry name" value="POTASSIUM CHANNEL PROTEIN YUGO-RELATED"/>
    <property type="match status" value="1"/>
</dbReference>
<dbReference type="Gene3D" id="1.10.287.70">
    <property type="match status" value="1"/>
</dbReference>
<feature type="domain" description="RCK N-terminal" evidence="2">
    <location>
        <begin position="111"/>
        <end position="227"/>
    </location>
</feature>
<dbReference type="RefSeq" id="WP_157688412.1">
    <property type="nucleotide sequence ID" value="NZ_CP034345.1"/>
</dbReference>
<evidence type="ECO:0000259" key="2">
    <source>
        <dbReference type="PROSITE" id="PS51201"/>
    </source>
</evidence>
<dbReference type="PROSITE" id="PS51201">
    <property type="entry name" value="RCK_N"/>
    <property type="match status" value="2"/>
</dbReference>
<keyword evidence="1" id="KW-1133">Transmembrane helix</keyword>
<feature type="transmembrane region" description="Helical" evidence="1">
    <location>
        <begin position="9"/>
        <end position="26"/>
    </location>
</feature>
<protein>
    <submittedName>
        <fullName evidence="4">TrkA family potassium uptake protein</fullName>
    </submittedName>
</protein>
<dbReference type="Gene3D" id="3.30.70.1450">
    <property type="entry name" value="Regulator of K+ conductance, C-terminal domain"/>
    <property type="match status" value="2"/>
</dbReference>
<dbReference type="InterPro" id="IPR050721">
    <property type="entry name" value="Trk_Ktr_HKT_K-transport"/>
</dbReference>
<feature type="domain" description="RCK C-terminal" evidence="3">
    <location>
        <begin position="247"/>
        <end position="332"/>
    </location>
</feature>
<proteinExistence type="predicted"/>
<reference evidence="4 5" key="1">
    <citation type="submission" date="2018-12" db="EMBL/GenBank/DDBJ databases">
        <title>Complete genome sequence of Haloplanus rallus MBLA0036.</title>
        <authorList>
            <person name="Nam Y.-d."/>
            <person name="Kang J."/>
            <person name="Chung W.-H."/>
            <person name="Park Y.S."/>
        </authorList>
    </citation>
    <scope>NUCLEOTIDE SEQUENCE [LARGE SCALE GENOMIC DNA]</scope>
    <source>
        <strain evidence="4 5">MBLA0036</strain>
    </source>
</reference>
<dbReference type="Pfam" id="PF02080">
    <property type="entry name" value="TrkA_C"/>
    <property type="match status" value="2"/>
</dbReference>
<feature type="domain" description="RCK N-terminal" evidence="2">
    <location>
        <begin position="339"/>
        <end position="447"/>
    </location>
</feature>
<dbReference type="EMBL" id="CP034345">
    <property type="protein sequence ID" value="QGX94174.1"/>
    <property type="molecule type" value="Genomic_DNA"/>
</dbReference>
<dbReference type="InterPro" id="IPR006037">
    <property type="entry name" value="RCK_C"/>
</dbReference>
<keyword evidence="1" id="KW-0472">Membrane</keyword>
<feature type="transmembrane region" description="Helical" evidence="1">
    <location>
        <begin position="38"/>
        <end position="57"/>
    </location>
</feature>
<sequence>MDTWQRRTLIYVVILVGVMLGYAAAYDAGMSLFEGSPIGFLHALQVVVETFTTTGYGSDAPWSSAAMNLLVIVMDLTGVVLIFLALPVLVFPLFEEAMSTTVPAAAEEDLTDHVVVCTLTPRGETLVDELDSWNVDYLILEPDRERARDRYEEGYDVIHADPQSVDSLEAARLPAARALVADDTDPVNTSIVLTAKEVAEDVRTVSVVDDPERERYHRLAGADDVLSPRALLGEGLAAKVTTGVSTELGEAIEVGEDFEVAELPIHRGSELVGRTIAESGIRERAGANVIGAWFRGEFESPPDPDAVLDGGTVLLVSGRERQIERLKDMTLSAVRSFRRGRTVVVGHGEVGRTISDALTGADVSHVVMDHVEDPSVDVVGDATDPDALARAGIEDAHTVILALPDDTLTEFAILVARDLNPSIELIARAEETENVQKMYRAGADYVLSLATVSGRMLASTILEDEEVISLDKQVEVIRTHAPGLVGRTLGEADVRARTGCTVVGVERDGEVVTDLGPEFRIREGDELVIAGTDEGTNRFTETMGSRGD</sequence>
<organism evidence="4 5">
    <name type="scientific">Haloplanus rallus</name>
    <dbReference type="NCBI Taxonomy" id="1816183"/>
    <lineage>
        <taxon>Archaea</taxon>
        <taxon>Methanobacteriati</taxon>
        <taxon>Methanobacteriota</taxon>
        <taxon>Stenosarchaea group</taxon>
        <taxon>Halobacteria</taxon>
        <taxon>Halobacteriales</taxon>
        <taxon>Haloferacaceae</taxon>
        <taxon>Haloplanus</taxon>
    </lineage>
</organism>
<feature type="domain" description="RCK C-terminal" evidence="3">
    <location>
        <begin position="462"/>
        <end position="545"/>
    </location>
</feature>
<evidence type="ECO:0000256" key="1">
    <source>
        <dbReference type="SAM" id="Phobius"/>
    </source>
</evidence>
<dbReference type="SUPFAM" id="SSF116726">
    <property type="entry name" value="TrkA C-terminal domain-like"/>
    <property type="match status" value="2"/>
</dbReference>
<name>A0A6B9F741_9EURY</name>
<dbReference type="InterPro" id="IPR036721">
    <property type="entry name" value="RCK_C_sf"/>
</dbReference>
<dbReference type="InterPro" id="IPR003148">
    <property type="entry name" value="RCK_N"/>
</dbReference>
<dbReference type="GeneID" id="99245258"/>
<dbReference type="GO" id="GO:0006813">
    <property type="term" value="P:potassium ion transport"/>
    <property type="evidence" value="ECO:0007669"/>
    <property type="project" value="InterPro"/>
</dbReference>
<dbReference type="Gene3D" id="3.40.50.720">
    <property type="entry name" value="NAD(P)-binding Rossmann-like Domain"/>
    <property type="match status" value="2"/>
</dbReference>
<evidence type="ECO:0000259" key="3">
    <source>
        <dbReference type="PROSITE" id="PS51202"/>
    </source>
</evidence>
<dbReference type="InterPro" id="IPR036291">
    <property type="entry name" value="NAD(P)-bd_dom_sf"/>
</dbReference>
<dbReference type="OrthoDB" id="43518at2157"/>
<gene>
    <name evidence="4" type="ORF">EI982_04935</name>
</gene>
<dbReference type="KEGG" id="hra:EI982_04935"/>
<dbReference type="SUPFAM" id="SSF51735">
    <property type="entry name" value="NAD(P)-binding Rossmann-fold domains"/>
    <property type="match status" value="2"/>
</dbReference>
<keyword evidence="1" id="KW-0812">Transmembrane</keyword>
<dbReference type="SUPFAM" id="SSF81324">
    <property type="entry name" value="Voltage-gated potassium channels"/>
    <property type="match status" value="1"/>
</dbReference>
<dbReference type="GO" id="GO:0008324">
    <property type="term" value="F:monoatomic cation transmembrane transporter activity"/>
    <property type="evidence" value="ECO:0007669"/>
    <property type="project" value="InterPro"/>
</dbReference>